<dbReference type="InterPro" id="IPR011611">
    <property type="entry name" value="PfkB_dom"/>
</dbReference>
<dbReference type="PANTHER" id="PTHR10584">
    <property type="entry name" value="SUGAR KINASE"/>
    <property type="match status" value="1"/>
</dbReference>
<gene>
    <name evidence="4" type="ORF">UU34_C0001G0020</name>
</gene>
<sequence>MDGKFDIITIGDSTVDTFIKIHEASIECDINKKDCKICVEYGGKIPVESISYGIAGNAANVAAGCATLGMKTAIYTQLGHDWQGTMIKSALEKFNISSDYIVIDENKSSNLSVVLTYQGERTIFVYHQDWSYSLPKLGATSWVYLTSLSESFTDSNIIDEVTHFIDKSRAKLVFAPGTYQIKANVKRFKNTLERCFIFICNLEEAKDILEIEAGEKLPNGEILDKLHALGPQIIVITDGEEGSYASDGQKYLKLGVFPTKLVEKTGAGDAYAAAFIAALNRNLNLGEAMVWGTINSAHVIREVGAQNGLLNLDGVERYRKSVPNLNATNL</sequence>
<evidence type="ECO:0000313" key="5">
    <source>
        <dbReference type="Proteomes" id="UP000034854"/>
    </source>
</evidence>
<keyword evidence="2" id="KW-0418">Kinase</keyword>
<dbReference type="Gene3D" id="3.40.1190.20">
    <property type="match status" value="1"/>
</dbReference>
<dbReference type="GO" id="GO:0016301">
    <property type="term" value="F:kinase activity"/>
    <property type="evidence" value="ECO:0007669"/>
    <property type="project" value="UniProtKB-KW"/>
</dbReference>
<proteinExistence type="predicted"/>
<evidence type="ECO:0000259" key="3">
    <source>
        <dbReference type="Pfam" id="PF00294"/>
    </source>
</evidence>
<accession>A0A0G0UGK9</accession>
<dbReference type="InterPro" id="IPR002173">
    <property type="entry name" value="Carboh/pur_kinase_PfkB_CS"/>
</dbReference>
<evidence type="ECO:0000256" key="1">
    <source>
        <dbReference type="ARBA" id="ARBA00022679"/>
    </source>
</evidence>
<dbReference type="InterPro" id="IPR029056">
    <property type="entry name" value="Ribokinase-like"/>
</dbReference>
<organism evidence="4 5">
    <name type="scientific">Candidatus Curtissbacteria bacterium GW2011_GWA1_41_11</name>
    <dbReference type="NCBI Taxonomy" id="1618409"/>
    <lineage>
        <taxon>Bacteria</taxon>
        <taxon>Candidatus Curtissiibacteriota</taxon>
    </lineage>
</organism>
<comment type="caution">
    <text evidence="4">The sequence shown here is derived from an EMBL/GenBank/DDBJ whole genome shotgun (WGS) entry which is preliminary data.</text>
</comment>
<reference evidence="4 5" key="1">
    <citation type="journal article" date="2015" name="Nature">
        <title>rRNA introns, odd ribosomes, and small enigmatic genomes across a large radiation of phyla.</title>
        <authorList>
            <person name="Brown C.T."/>
            <person name="Hug L.A."/>
            <person name="Thomas B.C."/>
            <person name="Sharon I."/>
            <person name="Castelle C.J."/>
            <person name="Singh A."/>
            <person name="Wilkins M.J."/>
            <person name="Williams K.H."/>
            <person name="Banfield J.F."/>
        </authorList>
    </citation>
    <scope>NUCLEOTIDE SEQUENCE [LARGE SCALE GENOMIC DNA]</scope>
</reference>
<protein>
    <recommendedName>
        <fullName evidence="3">Carbohydrate kinase PfkB domain-containing protein</fullName>
    </recommendedName>
</protein>
<dbReference type="Pfam" id="PF00294">
    <property type="entry name" value="PfkB"/>
    <property type="match status" value="1"/>
</dbReference>
<dbReference type="EMBL" id="LCAG01000001">
    <property type="protein sequence ID" value="KKR88023.1"/>
    <property type="molecule type" value="Genomic_DNA"/>
</dbReference>
<dbReference type="AlphaFoldDB" id="A0A0G0UGK9"/>
<dbReference type="SUPFAM" id="SSF53613">
    <property type="entry name" value="Ribokinase-like"/>
    <property type="match status" value="1"/>
</dbReference>
<evidence type="ECO:0000256" key="2">
    <source>
        <dbReference type="ARBA" id="ARBA00022777"/>
    </source>
</evidence>
<feature type="domain" description="Carbohydrate kinase PfkB" evidence="3">
    <location>
        <begin position="21"/>
        <end position="308"/>
    </location>
</feature>
<name>A0A0G0UGK9_9BACT</name>
<dbReference type="PROSITE" id="PS00583">
    <property type="entry name" value="PFKB_KINASES_1"/>
    <property type="match status" value="1"/>
</dbReference>
<dbReference type="PANTHER" id="PTHR10584:SF166">
    <property type="entry name" value="RIBOKINASE"/>
    <property type="match status" value="1"/>
</dbReference>
<keyword evidence="1" id="KW-0808">Transferase</keyword>
<dbReference type="Proteomes" id="UP000034854">
    <property type="component" value="Unassembled WGS sequence"/>
</dbReference>
<evidence type="ECO:0000313" key="4">
    <source>
        <dbReference type="EMBL" id="KKR88023.1"/>
    </source>
</evidence>